<keyword evidence="1" id="KW-0812">Transmembrane</keyword>
<evidence type="ECO:0000313" key="3">
    <source>
        <dbReference type="Proteomes" id="UP000231279"/>
    </source>
</evidence>
<comment type="caution">
    <text evidence="2">The sequence shown here is derived from an EMBL/GenBank/DDBJ whole genome shotgun (WGS) entry which is preliminary data.</text>
</comment>
<organism evidence="2 3">
    <name type="scientific">Handroanthus impetiginosus</name>
    <dbReference type="NCBI Taxonomy" id="429701"/>
    <lineage>
        <taxon>Eukaryota</taxon>
        <taxon>Viridiplantae</taxon>
        <taxon>Streptophyta</taxon>
        <taxon>Embryophyta</taxon>
        <taxon>Tracheophyta</taxon>
        <taxon>Spermatophyta</taxon>
        <taxon>Magnoliopsida</taxon>
        <taxon>eudicotyledons</taxon>
        <taxon>Gunneridae</taxon>
        <taxon>Pentapetalae</taxon>
        <taxon>asterids</taxon>
        <taxon>lamiids</taxon>
        <taxon>Lamiales</taxon>
        <taxon>Bignoniaceae</taxon>
        <taxon>Crescentiina</taxon>
        <taxon>Tabebuia alliance</taxon>
        <taxon>Handroanthus</taxon>
    </lineage>
</organism>
<keyword evidence="1" id="KW-1133">Transmembrane helix</keyword>
<evidence type="ECO:0000256" key="1">
    <source>
        <dbReference type="SAM" id="Phobius"/>
    </source>
</evidence>
<reference evidence="3" key="1">
    <citation type="journal article" date="2018" name="Gigascience">
        <title>Genome assembly of the Pink Ipe (Handroanthus impetiginosus, Bignoniaceae), a highly valued, ecologically keystone Neotropical timber forest tree.</title>
        <authorList>
            <person name="Silva-Junior O.B."/>
            <person name="Grattapaglia D."/>
            <person name="Novaes E."/>
            <person name="Collevatti R.G."/>
        </authorList>
    </citation>
    <scope>NUCLEOTIDE SEQUENCE [LARGE SCALE GENOMIC DNA]</scope>
    <source>
        <strain evidence="3">cv. UFG-1</strain>
    </source>
</reference>
<dbReference type="EMBL" id="NKXS01002016">
    <property type="protein sequence ID" value="PIN15784.1"/>
    <property type="molecule type" value="Genomic_DNA"/>
</dbReference>
<dbReference type="Proteomes" id="UP000231279">
    <property type="component" value="Unassembled WGS sequence"/>
</dbReference>
<sequence>MILSPPQADQSPSMKFKSPDSVTWLFLFSCSIFFIFSLTGSFSSPFFLSSSSSLSFFFSLCPVRSSEQSMSSITIMDLLEVSISNFLNSVLSFTAVSSRS</sequence>
<keyword evidence="3" id="KW-1185">Reference proteome</keyword>
<dbReference type="OrthoDB" id="1738956at2759"/>
<evidence type="ECO:0000313" key="2">
    <source>
        <dbReference type="EMBL" id="PIN15784.1"/>
    </source>
</evidence>
<protein>
    <submittedName>
        <fullName evidence="2">Uncharacterized protein</fullName>
    </submittedName>
</protein>
<gene>
    <name evidence="2" type="ORF">CDL12_11593</name>
</gene>
<accession>A0A2G9HE43</accession>
<feature type="transmembrane region" description="Helical" evidence="1">
    <location>
        <begin position="21"/>
        <end position="40"/>
    </location>
</feature>
<keyword evidence="1" id="KW-0472">Membrane</keyword>
<name>A0A2G9HE43_9LAMI</name>
<dbReference type="AlphaFoldDB" id="A0A2G9HE43"/>
<proteinExistence type="predicted"/>